<keyword evidence="5 6" id="KW-0472">Membrane</keyword>
<reference evidence="9 10" key="2">
    <citation type="submission" date="2024-10" db="EMBL/GenBank/DDBJ databases">
        <authorList>
            <person name="Ryan C."/>
        </authorList>
    </citation>
    <scope>NUCLEOTIDE SEQUENCE [LARGE SCALE GENOMIC DNA]</scope>
</reference>
<feature type="transmembrane region" description="Helical" evidence="6">
    <location>
        <begin position="246"/>
        <end position="266"/>
    </location>
</feature>
<evidence type="ECO:0000256" key="5">
    <source>
        <dbReference type="ARBA" id="ARBA00023136"/>
    </source>
</evidence>
<feature type="transmembrane region" description="Helical" evidence="6">
    <location>
        <begin position="131"/>
        <end position="151"/>
    </location>
</feature>
<name>A0ABC8W5W5_9POAL</name>
<feature type="domain" description="EamA" evidence="8">
    <location>
        <begin position="183"/>
        <end position="321"/>
    </location>
</feature>
<protein>
    <recommendedName>
        <fullName evidence="6">WAT1-related protein</fullName>
    </recommendedName>
</protein>
<feature type="transmembrane region" description="Helical" evidence="6">
    <location>
        <begin position="304"/>
        <end position="323"/>
    </location>
</feature>
<keyword evidence="3 6" id="KW-0812">Transmembrane</keyword>
<feature type="compositionally biased region" description="Polar residues" evidence="7">
    <location>
        <begin position="365"/>
        <end position="374"/>
    </location>
</feature>
<dbReference type="PANTHER" id="PTHR31218">
    <property type="entry name" value="WAT1-RELATED PROTEIN"/>
    <property type="match status" value="1"/>
</dbReference>
<feature type="domain" description="EamA" evidence="8">
    <location>
        <begin position="9"/>
        <end position="148"/>
    </location>
</feature>
<evidence type="ECO:0000256" key="7">
    <source>
        <dbReference type="SAM" id="MobiDB-lite"/>
    </source>
</evidence>
<evidence type="ECO:0000313" key="9">
    <source>
        <dbReference type="EMBL" id="CAL4903334.1"/>
    </source>
</evidence>
<dbReference type="InterPro" id="IPR030184">
    <property type="entry name" value="WAT1-related"/>
</dbReference>
<accession>A0ABC8W5W5</accession>
<evidence type="ECO:0000256" key="2">
    <source>
        <dbReference type="ARBA" id="ARBA00007635"/>
    </source>
</evidence>
<feature type="transmembrane region" description="Helical" evidence="6">
    <location>
        <begin position="213"/>
        <end position="234"/>
    </location>
</feature>
<sequence length="374" mass="41511">MEMEAKKPYVIAVVIQLIYTGMFVVSKAAFDQGMNTYVFIFYRMVAASLLLLPIAIVLERKNVRSLSLVLLLKLFFYALVGNTFSLNLYNVSMKFTSATVASASSNSMPVVAFCLALLLRMEVVKLRSLSGKAKVTGVALCLAGVFVLAFYTGPALSPVNPHRAFAVAHASNNNIPSRMTWIKGTFFMVLANVTWALWIVLQSALLKEYPNKMLVTVTQCVFSTVQCFFVAVIAEKDFSKWNLRMDISLVAIFYTGFVVTGVSYYLQAWCMEMKGPVFLAMWNPLCFVFTIFCSSFFLGEIVHLGSILGGALLVGGLYSVLWAKGRETKIELMSSTAKMIHGTKDEQGYKKPQEKDDGNKKQEESISSWGVEQA</sequence>
<evidence type="ECO:0000256" key="6">
    <source>
        <dbReference type="RuleBase" id="RU363077"/>
    </source>
</evidence>
<dbReference type="GO" id="GO:0016020">
    <property type="term" value="C:membrane"/>
    <property type="evidence" value="ECO:0007669"/>
    <property type="project" value="UniProtKB-SubCell"/>
</dbReference>
<dbReference type="Pfam" id="PF00892">
    <property type="entry name" value="EamA"/>
    <property type="match status" value="2"/>
</dbReference>
<reference evidence="10" key="1">
    <citation type="submission" date="2024-06" db="EMBL/GenBank/DDBJ databases">
        <authorList>
            <person name="Ryan C."/>
        </authorList>
    </citation>
    <scope>NUCLEOTIDE SEQUENCE [LARGE SCALE GENOMIC DNA]</scope>
</reference>
<organism evidence="9 10">
    <name type="scientific">Urochloa decumbens</name>
    <dbReference type="NCBI Taxonomy" id="240449"/>
    <lineage>
        <taxon>Eukaryota</taxon>
        <taxon>Viridiplantae</taxon>
        <taxon>Streptophyta</taxon>
        <taxon>Embryophyta</taxon>
        <taxon>Tracheophyta</taxon>
        <taxon>Spermatophyta</taxon>
        <taxon>Magnoliopsida</taxon>
        <taxon>Liliopsida</taxon>
        <taxon>Poales</taxon>
        <taxon>Poaceae</taxon>
        <taxon>PACMAD clade</taxon>
        <taxon>Panicoideae</taxon>
        <taxon>Panicodae</taxon>
        <taxon>Paniceae</taxon>
        <taxon>Melinidinae</taxon>
        <taxon>Urochloa</taxon>
    </lineage>
</organism>
<evidence type="ECO:0000313" key="10">
    <source>
        <dbReference type="Proteomes" id="UP001497457"/>
    </source>
</evidence>
<feature type="compositionally biased region" description="Basic and acidic residues" evidence="7">
    <location>
        <begin position="343"/>
        <end position="364"/>
    </location>
</feature>
<comment type="subcellular location">
    <subcellularLocation>
        <location evidence="1 6">Membrane</location>
        <topology evidence="1 6">Multi-pass membrane protein</topology>
    </subcellularLocation>
</comment>
<evidence type="ECO:0000256" key="4">
    <source>
        <dbReference type="ARBA" id="ARBA00022989"/>
    </source>
</evidence>
<dbReference type="AlphaFoldDB" id="A0ABC8W5W5"/>
<feature type="transmembrane region" description="Helical" evidence="6">
    <location>
        <begin position="181"/>
        <end position="201"/>
    </location>
</feature>
<dbReference type="EMBL" id="OZ075121">
    <property type="protein sequence ID" value="CAL4903334.1"/>
    <property type="molecule type" value="Genomic_DNA"/>
</dbReference>
<feature type="region of interest" description="Disordered" evidence="7">
    <location>
        <begin position="343"/>
        <end position="374"/>
    </location>
</feature>
<evidence type="ECO:0000256" key="1">
    <source>
        <dbReference type="ARBA" id="ARBA00004141"/>
    </source>
</evidence>
<comment type="similarity">
    <text evidence="2 6">Belongs to the drug/metabolite transporter (DMT) superfamily. Plant drug/metabolite exporter (P-DME) (TC 2.A.7.4) family.</text>
</comment>
<dbReference type="InterPro" id="IPR037185">
    <property type="entry name" value="EmrE-like"/>
</dbReference>
<dbReference type="SUPFAM" id="SSF103481">
    <property type="entry name" value="Multidrug resistance efflux transporter EmrE"/>
    <property type="match status" value="2"/>
</dbReference>
<keyword evidence="10" id="KW-1185">Reference proteome</keyword>
<dbReference type="InterPro" id="IPR000620">
    <property type="entry name" value="EamA_dom"/>
</dbReference>
<proteinExistence type="inferred from homology"/>
<feature type="transmembrane region" description="Helical" evidence="6">
    <location>
        <begin position="36"/>
        <end position="58"/>
    </location>
</feature>
<dbReference type="Proteomes" id="UP001497457">
    <property type="component" value="Chromosome 11b"/>
</dbReference>
<feature type="transmembrane region" description="Helical" evidence="6">
    <location>
        <begin position="9"/>
        <end position="30"/>
    </location>
</feature>
<feature type="transmembrane region" description="Helical" evidence="6">
    <location>
        <begin position="278"/>
        <end position="298"/>
    </location>
</feature>
<feature type="transmembrane region" description="Helical" evidence="6">
    <location>
        <begin position="95"/>
        <end position="119"/>
    </location>
</feature>
<evidence type="ECO:0000256" key="3">
    <source>
        <dbReference type="ARBA" id="ARBA00022692"/>
    </source>
</evidence>
<evidence type="ECO:0000259" key="8">
    <source>
        <dbReference type="Pfam" id="PF00892"/>
    </source>
</evidence>
<gene>
    <name evidence="9" type="ORF">URODEC1_LOCUS10476</name>
</gene>
<keyword evidence="4 6" id="KW-1133">Transmembrane helix</keyword>
<feature type="transmembrane region" description="Helical" evidence="6">
    <location>
        <begin position="70"/>
        <end position="89"/>
    </location>
</feature>